<evidence type="ECO:0000313" key="4">
    <source>
        <dbReference type="Proteomes" id="UP000306790"/>
    </source>
</evidence>
<dbReference type="SUPFAM" id="SSF53474">
    <property type="entry name" value="alpha/beta-Hydrolases"/>
    <property type="match status" value="1"/>
</dbReference>
<feature type="domain" description="AB hydrolase-1" evidence="2">
    <location>
        <begin position="51"/>
        <end position="289"/>
    </location>
</feature>
<dbReference type="Pfam" id="PF00561">
    <property type="entry name" value="Abhydrolase_1"/>
    <property type="match status" value="1"/>
</dbReference>
<dbReference type="PANTHER" id="PTHR43798">
    <property type="entry name" value="MONOACYLGLYCEROL LIPASE"/>
    <property type="match status" value="1"/>
</dbReference>
<dbReference type="InterPro" id="IPR000073">
    <property type="entry name" value="AB_hydrolase_1"/>
</dbReference>
<evidence type="ECO:0000259" key="2">
    <source>
        <dbReference type="Pfam" id="PF00561"/>
    </source>
</evidence>
<dbReference type="InterPro" id="IPR050266">
    <property type="entry name" value="AB_hydrolase_sf"/>
</dbReference>
<organism evidence="3 4">
    <name type="scientific">Citrobacter murliniae</name>
    <dbReference type="NCBI Taxonomy" id="67829"/>
    <lineage>
        <taxon>Bacteria</taxon>
        <taxon>Pseudomonadati</taxon>
        <taxon>Pseudomonadota</taxon>
        <taxon>Gammaproteobacteria</taxon>
        <taxon>Enterobacterales</taxon>
        <taxon>Enterobacteriaceae</taxon>
        <taxon>Citrobacter</taxon>
        <taxon>Citrobacter freundii complex</taxon>
    </lineage>
</organism>
<keyword evidence="1 3" id="KW-0378">Hydrolase</keyword>
<dbReference type="EMBL" id="QFVP01000008">
    <property type="protein sequence ID" value="THE37443.1"/>
    <property type="molecule type" value="Genomic_DNA"/>
</dbReference>
<gene>
    <name evidence="3" type="ORF">DJ535_14255</name>
</gene>
<proteinExistence type="predicted"/>
<dbReference type="GO" id="GO:0016787">
    <property type="term" value="F:hydrolase activity"/>
    <property type="evidence" value="ECO:0007669"/>
    <property type="project" value="UniProtKB-KW"/>
</dbReference>
<dbReference type="Proteomes" id="UP000306790">
    <property type="component" value="Unassembled WGS sequence"/>
</dbReference>
<name>A0ABY2PV03_9ENTR</name>
<dbReference type="InterPro" id="IPR029058">
    <property type="entry name" value="AB_hydrolase_fold"/>
</dbReference>
<keyword evidence="4" id="KW-1185">Reference proteome</keyword>
<accession>A0ABY2PV03</accession>
<dbReference type="PANTHER" id="PTHR43798:SF31">
    <property type="entry name" value="AB HYDROLASE SUPERFAMILY PROTEIN YCLE"/>
    <property type="match status" value="1"/>
</dbReference>
<evidence type="ECO:0000313" key="3">
    <source>
        <dbReference type="EMBL" id="THE37443.1"/>
    </source>
</evidence>
<evidence type="ECO:0000256" key="1">
    <source>
        <dbReference type="ARBA" id="ARBA00022801"/>
    </source>
</evidence>
<reference evidence="3 4" key="1">
    <citation type="submission" date="2018-05" db="EMBL/GenBank/DDBJ databases">
        <title>Isolation and genomic analyses of lactose-positive bacteria from faecal samples of preterm neonates.</title>
        <authorList>
            <person name="Chen Y."/>
            <person name="Brook T.C."/>
            <person name="O'Neill I."/>
            <person name="Soe C.Z."/>
            <person name="Hall L.J."/>
            <person name="Hoyles L."/>
        </authorList>
    </citation>
    <scope>NUCLEOTIDE SEQUENCE [LARGE SCALE GENOMIC DNA]</scope>
    <source>
        <strain evidence="3 4">P080C CL</strain>
    </source>
</reference>
<sequence length="304" mass="34735">MKSKSDKKRPNKASRTTSQELEVTVGTIQSDKFQLGYKVIGSGAAAIIVGSNLYYSRTFSTDLAKRFCLYFIDHRAYAPASKPVQEDDFSLDKVVSDIELSRVALGVDRMTIIGHSGNGFMALEYARLYPSRVSHVILISTPPNLSADLNDKSEQRFKTEASKLRQEIYDKEISLLSSDAKKHPQEQFKYLLLRTGPRSWLDPFFDAAPLWRDVITHDVGFDLLWGKVFPDFDMKCVAAAISAPVFLALGRHDYINPPIESWKEYQGYFRDIEIEIFEKSGHTPQLEEPERFNEALIRFIQRHQ</sequence>
<protein>
    <submittedName>
        <fullName evidence="3">Alpha/beta hydrolase</fullName>
    </submittedName>
</protein>
<comment type="caution">
    <text evidence="3">The sequence shown here is derived from an EMBL/GenBank/DDBJ whole genome shotgun (WGS) entry which is preliminary data.</text>
</comment>
<dbReference type="Gene3D" id="3.40.50.1820">
    <property type="entry name" value="alpha/beta hydrolase"/>
    <property type="match status" value="1"/>
</dbReference>